<dbReference type="Gene3D" id="1.10.472.80">
    <property type="entry name" value="Ypt/Rab-GAP domain of gyp1p, domain 3"/>
    <property type="match status" value="1"/>
</dbReference>
<dbReference type="InterPro" id="IPR035969">
    <property type="entry name" value="Rab-GAP_TBC_sf"/>
</dbReference>
<dbReference type="SMART" id="SM00164">
    <property type="entry name" value="TBC"/>
    <property type="match status" value="1"/>
</dbReference>
<protein>
    <submittedName>
        <fullName evidence="2">Mitotic check point protein BUB2</fullName>
    </submittedName>
</protein>
<dbReference type="VEuPathDB" id="FungiDB:AWRI3580_g131"/>
<dbReference type="PROSITE" id="PS50086">
    <property type="entry name" value="TBC_RABGAP"/>
    <property type="match status" value="1"/>
</dbReference>
<dbReference type="Pfam" id="PF00566">
    <property type="entry name" value="RabGAP-TBC"/>
    <property type="match status" value="1"/>
</dbReference>
<keyword evidence="3" id="KW-1185">Reference proteome</keyword>
<dbReference type="Gene3D" id="1.10.8.270">
    <property type="entry name" value="putative rabgap domain of human tbc1 domain family member 14 like domains"/>
    <property type="match status" value="1"/>
</dbReference>
<dbReference type="Proteomes" id="UP000095358">
    <property type="component" value="Unassembled WGS sequence"/>
</dbReference>
<dbReference type="PANTHER" id="PTHR22957:SF263">
    <property type="entry name" value="MITOTIC CHECK POINT PROTEIN BUB2"/>
    <property type="match status" value="1"/>
</dbReference>
<feature type="domain" description="Rab-GAP TBC" evidence="1">
    <location>
        <begin position="43"/>
        <end position="249"/>
    </location>
</feature>
<name>A0A1E5S0N8_HANUV</name>
<dbReference type="InterPro" id="IPR000195">
    <property type="entry name" value="Rab-GAP-TBC_dom"/>
</dbReference>
<dbReference type="AlphaFoldDB" id="A0A1E5S0N8"/>
<evidence type="ECO:0000259" key="1">
    <source>
        <dbReference type="PROSITE" id="PS50086"/>
    </source>
</evidence>
<evidence type="ECO:0000313" key="2">
    <source>
        <dbReference type="EMBL" id="OEJ92578.1"/>
    </source>
</evidence>
<dbReference type="STRING" id="29833.A0A1E5S0N8"/>
<dbReference type="OrthoDB" id="10263206at2759"/>
<evidence type="ECO:0000313" key="3">
    <source>
        <dbReference type="Proteomes" id="UP000095358"/>
    </source>
</evidence>
<dbReference type="SUPFAM" id="SSF47923">
    <property type="entry name" value="Ypt/Rab-GAP domain of gyp1p"/>
    <property type="match status" value="2"/>
</dbReference>
<accession>A0A1E5S0N8</accession>
<comment type="caution">
    <text evidence="2">The sequence shown here is derived from an EMBL/GenBank/DDBJ whole genome shotgun (WGS) entry which is preliminary data.</text>
</comment>
<dbReference type="EMBL" id="LPNN01000001">
    <property type="protein sequence ID" value="OEJ92578.1"/>
    <property type="molecule type" value="Genomic_DNA"/>
</dbReference>
<reference evidence="3" key="1">
    <citation type="journal article" date="2016" name="Genome Announc.">
        <title>Genome sequences of three species of Hanseniaspora isolated from spontaneous wine fermentations.</title>
        <authorList>
            <person name="Sternes P.R."/>
            <person name="Lee D."/>
            <person name="Kutyna D.R."/>
            <person name="Borneman A.R."/>
        </authorList>
    </citation>
    <scope>NUCLEOTIDE SEQUENCE [LARGE SCALE GENOMIC DNA]</scope>
    <source>
        <strain evidence="3">AWRI3580</strain>
    </source>
</reference>
<proteinExistence type="predicted"/>
<gene>
    <name evidence="2" type="ORF">AWRI3580_g131</name>
</gene>
<organism evidence="2 3">
    <name type="scientific">Hanseniaspora uvarum</name>
    <name type="common">Yeast</name>
    <name type="synonym">Kloeckera apiculata</name>
    <dbReference type="NCBI Taxonomy" id="29833"/>
    <lineage>
        <taxon>Eukaryota</taxon>
        <taxon>Fungi</taxon>
        <taxon>Dikarya</taxon>
        <taxon>Ascomycota</taxon>
        <taxon>Saccharomycotina</taxon>
        <taxon>Saccharomycetes</taxon>
        <taxon>Saccharomycodales</taxon>
        <taxon>Saccharomycodaceae</taxon>
        <taxon>Hanseniaspora</taxon>
    </lineage>
</organism>
<dbReference type="GO" id="GO:0005096">
    <property type="term" value="F:GTPase activator activity"/>
    <property type="evidence" value="ECO:0007669"/>
    <property type="project" value="TreeGrafter"/>
</dbReference>
<sequence>MNTAVEKLSYSNLEKFVYDNQSTVILANGLKQLRYFLLTNKTNLTPEFRTKLWVILLQIDTNNMTSNYVNDLKQMKNDTDSLMETIDDEDENTDIELINWFKKINLDINRTLKNTSFSKDPKQLESLKRILYLFAYKHGYYIQGMNVLLAPILITCDVEPLCYLIFETLMIEKLSSYFKESLSLDNIHKGCRLVEIVLKYIDPSLYNKLNKKMKYPLQYVVMPFVMTLSASAEPIHEVIKIWDYMMAYGCHMNILFTVAQLVMWRDHIFKLNSEEEIINFMNNLPKIENGMHVVRLGIGLIDKLDTSVLSEILDHMAN</sequence>
<dbReference type="PANTHER" id="PTHR22957">
    <property type="entry name" value="TBC1 DOMAIN FAMILY MEMBER GTPASE-ACTIVATING PROTEIN"/>
    <property type="match status" value="1"/>
</dbReference>